<evidence type="ECO:0000313" key="2">
    <source>
        <dbReference type="Proteomes" id="UP000076842"/>
    </source>
</evidence>
<evidence type="ECO:0000313" key="1">
    <source>
        <dbReference type="EMBL" id="KZT53766.1"/>
    </source>
</evidence>
<gene>
    <name evidence="1" type="ORF">CALCODRAFT_37649</name>
</gene>
<reference evidence="1 2" key="1">
    <citation type="journal article" date="2016" name="Mol. Biol. Evol.">
        <title>Comparative Genomics of Early-Diverging Mushroom-Forming Fungi Provides Insights into the Origins of Lignocellulose Decay Capabilities.</title>
        <authorList>
            <person name="Nagy L.G."/>
            <person name="Riley R."/>
            <person name="Tritt A."/>
            <person name="Adam C."/>
            <person name="Daum C."/>
            <person name="Floudas D."/>
            <person name="Sun H."/>
            <person name="Yadav J.S."/>
            <person name="Pangilinan J."/>
            <person name="Larsson K.H."/>
            <person name="Matsuura K."/>
            <person name="Barry K."/>
            <person name="Labutti K."/>
            <person name="Kuo R."/>
            <person name="Ohm R.A."/>
            <person name="Bhattacharya S.S."/>
            <person name="Shirouzu T."/>
            <person name="Yoshinaga Y."/>
            <person name="Martin F.M."/>
            <person name="Grigoriev I.V."/>
            <person name="Hibbett D.S."/>
        </authorList>
    </citation>
    <scope>NUCLEOTIDE SEQUENCE [LARGE SCALE GENOMIC DNA]</scope>
    <source>
        <strain evidence="1 2">HHB12733</strain>
    </source>
</reference>
<dbReference type="Proteomes" id="UP000076842">
    <property type="component" value="Unassembled WGS sequence"/>
</dbReference>
<name>A0A165DXX7_9BASI</name>
<protein>
    <submittedName>
        <fullName evidence="1">Uncharacterized protein</fullName>
    </submittedName>
</protein>
<organism evidence="1 2">
    <name type="scientific">Calocera cornea HHB12733</name>
    <dbReference type="NCBI Taxonomy" id="1353952"/>
    <lineage>
        <taxon>Eukaryota</taxon>
        <taxon>Fungi</taxon>
        <taxon>Dikarya</taxon>
        <taxon>Basidiomycota</taxon>
        <taxon>Agaricomycotina</taxon>
        <taxon>Dacrymycetes</taxon>
        <taxon>Dacrymycetales</taxon>
        <taxon>Dacrymycetaceae</taxon>
        <taxon>Calocera</taxon>
    </lineage>
</organism>
<keyword evidence="2" id="KW-1185">Reference proteome</keyword>
<proteinExistence type="predicted"/>
<sequence>MILIISVSSLWYLESRASLRLAQAVHGPRPYASCRSHRCLQLSRNSHQRELVDSGYVNRRCTVDPPPEQSPLSWHRVGSDIYSCAAICSGIGRPYQTRQGCQGWPSERPLSRPSNHLRRVGNACHLGRVQYHYDGC</sequence>
<dbReference type="InParanoid" id="A0A165DXX7"/>
<accession>A0A165DXX7</accession>
<dbReference type="AlphaFoldDB" id="A0A165DXX7"/>
<dbReference type="EMBL" id="KV424029">
    <property type="protein sequence ID" value="KZT53766.1"/>
    <property type="molecule type" value="Genomic_DNA"/>
</dbReference>